<dbReference type="GO" id="GO:0009897">
    <property type="term" value="C:external side of plasma membrane"/>
    <property type="evidence" value="ECO:0007669"/>
    <property type="project" value="TreeGrafter"/>
</dbReference>
<accession>A0A8J6ALF9</accession>
<evidence type="ECO:0000256" key="7">
    <source>
        <dbReference type="ARBA" id="ARBA00023157"/>
    </source>
</evidence>
<reference evidence="15" key="1">
    <citation type="journal article" date="2021" name="Evol. Appl.">
        <title>The genome of the Pyrenean desman and the effects of bottlenecks and inbreeding on the genomic landscape of an endangered species.</title>
        <authorList>
            <person name="Escoda L."/>
            <person name="Castresana J."/>
        </authorList>
    </citation>
    <scope>NUCLEOTIDE SEQUENCE</scope>
    <source>
        <strain evidence="15">IBE-C5619</strain>
    </source>
</reference>
<dbReference type="PANTHER" id="PTHR10489">
    <property type="entry name" value="CELL ADHESION MOLECULE"/>
    <property type="match status" value="1"/>
</dbReference>
<evidence type="ECO:0000256" key="9">
    <source>
        <dbReference type="ARBA" id="ARBA00023224"/>
    </source>
</evidence>
<evidence type="ECO:0000256" key="3">
    <source>
        <dbReference type="ARBA" id="ARBA00022692"/>
    </source>
</evidence>
<evidence type="ECO:0000259" key="14">
    <source>
        <dbReference type="PROSITE" id="PS50262"/>
    </source>
</evidence>
<proteinExistence type="predicted"/>
<evidence type="ECO:0000256" key="11">
    <source>
        <dbReference type="ARBA" id="ARBA00073564"/>
    </source>
</evidence>
<feature type="transmembrane region" description="Helical" evidence="13">
    <location>
        <begin position="137"/>
        <end position="158"/>
    </location>
</feature>
<evidence type="ECO:0000256" key="4">
    <source>
        <dbReference type="ARBA" id="ARBA00022989"/>
    </source>
</evidence>
<keyword evidence="4 13" id="KW-1133">Transmembrane helix</keyword>
<protein>
    <recommendedName>
        <fullName evidence="11">Chemokine C-C motif receptor-like 2</fullName>
    </recommendedName>
</protein>
<evidence type="ECO:0000313" key="16">
    <source>
        <dbReference type="Proteomes" id="UP000700334"/>
    </source>
</evidence>
<keyword evidence="6 13" id="KW-0472">Membrane</keyword>
<dbReference type="InterPro" id="IPR017452">
    <property type="entry name" value="GPCR_Rhodpsn_7TM"/>
</dbReference>
<evidence type="ECO:0000256" key="1">
    <source>
        <dbReference type="ARBA" id="ARBA00004651"/>
    </source>
</evidence>
<keyword evidence="3 13" id="KW-0812">Transmembrane</keyword>
<evidence type="ECO:0000256" key="6">
    <source>
        <dbReference type="ARBA" id="ARBA00023136"/>
    </source>
</evidence>
<feature type="transmembrane region" description="Helical" evidence="13">
    <location>
        <begin position="327"/>
        <end position="346"/>
    </location>
</feature>
<dbReference type="Proteomes" id="UP000700334">
    <property type="component" value="Unassembled WGS sequence"/>
</dbReference>
<keyword evidence="7" id="KW-1015">Disulfide bond</keyword>
<evidence type="ECO:0000256" key="8">
    <source>
        <dbReference type="ARBA" id="ARBA00023170"/>
    </source>
</evidence>
<evidence type="ECO:0000256" key="5">
    <source>
        <dbReference type="ARBA" id="ARBA00023040"/>
    </source>
</evidence>
<feature type="transmembrane region" description="Helical" evidence="13">
    <location>
        <begin position="248"/>
        <end position="268"/>
    </location>
</feature>
<dbReference type="FunFam" id="1.20.1070.10:FF:000130">
    <property type="entry name" value="Chemokine (C-C motif) receptor 2"/>
    <property type="match status" value="1"/>
</dbReference>
<evidence type="ECO:0000256" key="10">
    <source>
        <dbReference type="ARBA" id="ARBA00053413"/>
    </source>
</evidence>
<dbReference type="GO" id="GO:0016493">
    <property type="term" value="F:C-C chemokine receptor activity"/>
    <property type="evidence" value="ECO:0007669"/>
    <property type="project" value="TreeGrafter"/>
</dbReference>
<sequence>MRKWAHLSWDTGLNGRCPEDARTDRMSSSSSNRKQPRGTNRTSSTDESSSSSSSSSERSSSREGVSSPEAPSLKEPEGLGRLLHVQDIQSYERHSPCLMEPSSIPETTTRDVYYDYDPNSILCEHDYFNVATSTITILYTLVCFLSLLGNSLVLWILVKYESLESLTNVFILNLCLSDLLFSFTLPFLISDYYKNTVLADFICKLNSMVFSIGLYSSIFFLTIMTVHRYESIVNPLSSLRVHTLKFRVVVVAVVWTISIVSAIPDALFHKAFPDGCRYSEERWFRFSVYQHNILFLLSMAFVVFCYVEILKTLLHSRSKRRHRTVRLIFTIVVAYFLSWAPYNLILFLQTLSDLEVMRNCHIIKHLYYALIICRPIAFSHCCFNPVLYVFVGIKFRRHLKSLLRQCWFCWLQESSAPQTPYSPGAFNFEGASFY</sequence>
<dbReference type="InterPro" id="IPR000276">
    <property type="entry name" value="GPCR_Rhodpsn"/>
</dbReference>
<feature type="transmembrane region" description="Helical" evidence="13">
    <location>
        <begin position="288"/>
        <end position="307"/>
    </location>
</feature>
<feature type="transmembrane region" description="Helical" evidence="13">
    <location>
        <begin position="209"/>
        <end position="227"/>
    </location>
</feature>
<feature type="transmembrane region" description="Helical" evidence="13">
    <location>
        <begin position="366"/>
        <end position="391"/>
    </location>
</feature>
<dbReference type="OrthoDB" id="10015690at2759"/>
<keyword evidence="9" id="KW-0807">Transducer</keyword>
<evidence type="ECO:0000256" key="13">
    <source>
        <dbReference type="SAM" id="Phobius"/>
    </source>
</evidence>
<keyword evidence="2" id="KW-1003">Cell membrane</keyword>
<dbReference type="PROSITE" id="PS50262">
    <property type="entry name" value="G_PROTEIN_RECEP_F1_2"/>
    <property type="match status" value="1"/>
</dbReference>
<comment type="function">
    <text evidence="10">Receptor for CCL19 and chemerin/RARRES2. Does not appear to be a signaling receptor, but may have a role in modulating chemokine-triggered immune responses by capturing and internalizing CCL19 or by presenting RARRES2 ligand to CMKLR1, a functional signaling receptor. Plays a critical role for the development of Th2 responses.</text>
</comment>
<dbReference type="GO" id="GO:0007204">
    <property type="term" value="P:positive regulation of cytosolic calcium ion concentration"/>
    <property type="evidence" value="ECO:0007669"/>
    <property type="project" value="TreeGrafter"/>
</dbReference>
<feature type="transmembrane region" description="Helical" evidence="13">
    <location>
        <begin position="170"/>
        <end position="189"/>
    </location>
</feature>
<gene>
    <name evidence="15" type="ORF">J0S82_005767</name>
</gene>
<keyword evidence="16" id="KW-1185">Reference proteome</keyword>
<feature type="domain" description="G-protein coupled receptors family 1 profile" evidence="14">
    <location>
        <begin position="149"/>
        <end position="388"/>
    </location>
</feature>
<dbReference type="InterPro" id="IPR050119">
    <property type="entry name" value="CCR1-9-like"/>
</dbReference>
<dbReference type="PANTHER" id="PTHR10489:SF730">
    <property type="entry name" value="CHEMOKINE XC RECEPTOR 1"/>
    <property type="match status" value="1"/>
</dbReference>
<dbReference type="EMBL" id="JAGFMF010011466">
    <property type="protein sequence ID" value="KAG8521596.1"/>
    <property type="molecule type" value="Genomic_DNA"/>
</dbReference>
<dbReference type="PRINTS" id="PR00237">
    <property type="entry name" value="GPCRRHODOPSN"/>
</dbReference>
<dbReference type="InterPro" id="IPR005393">
    <property type="entry name" value="Chemokine_XCR1"/>
</dbReference>
<comment type="subcellular location">
    <subcellularLocation>
        <location evidence="1">Cell membrane</location>
        <topology evidence="1">Multi-pass membrane protein</topology>
    </subcellularLocation>
</comment>
<dbReference type="GO" id="GO:0019957">
    <property type="term" value="F:C-C chemokine binding"/>
    <property type="evidence" value="ECO:0007669"/>
    <property type="project" value="TreeGrafter"/>
</dbReference>
<dbReference type="SUPFAM" id="SSF81321">
    <property type="entry name" value="Family A G protein-coupled receptor-like"/>
    <property type="match status" value="1"/>
</dbReference>
<dbReference type="Gene3D" id="1.20.1070.10">
    <property type="entry name" value="Rhodopsin 7-helix transmembrane proteins"/>
    <property type="match status" value="1"/>
</dbReference>
<evidence type="ECO:0000256" key="2">
    <source>
        <dbReference type="ARBA" id="ARBA00022475"/>
    </source>
</evidence>
<name>A0A8J6ALF9_GALPY</name>
<dbReference type="GO" id="GO:0006955">
    <property type="term" value="P:immune response"/>
    <property type="evidence" value="ECO:0007669"/>
    <property type="project" value="TreeGrafter"/>
</dbReference>
<dbReference type="GO" id="GO:0060326">
    <property type="term" value="P:cell chemotaxis"/>
    <property type="evidence" value="ECO:0007669"/>
    <property type="project" value="TreeGrafter"/>
</dbReference>
<dbReference type="GO" id="GO:0019722">
    <property type="term" value="P:calcium-mediated signaling"/>
    <property type="evidence" value="ECO:0007669"/>
    <property type="project" value="TreeGrafter"/>
</dbReference>
<feature type="compositionally biased region" description="Low complexity" evidence="12">
    <location>
        <begin position="39"/>
        <end position="67"/>
    </location>
</feature>
<comment type="caution">
    <text evidence="15">The sequence shown here is derived from an EMBL/GenBank/DDBJ whole genome shotgun (WGS) entry which is preliminary data.</text>
</comment>
<keyword evidence="5" id="KW-0297">G-protein coupled receptor</keyword>
<dbReference type="AlphaFoldDB" id="A0A8J6ALF9"/>
<feature type="region of interest" description="Disordered" evidence="12">
    <location>
        <begin position="1"/>
        <end position="76"/>
    </location>
</feature>
<evidence type="ECO:0000256" key="12">
    <source>
        <dbReference type="SAM" id="MobiDB-lite"/>
    </source>
</evidence>
<organism evidence="15 16">
    <name type="scientific">Galemys pyrenaicus</name>
    <name type="common">Iberian desman</name>
    <name type="synonym">Pyrenean desman</name>
    <dbReference type="NCBI Taxonomy" id="202257"/>
    <lineage>
        <taxon>Eukaryota</taxon>
        <taxon>Metazoa</taxon>
        <taxon>Chordata</taxon>
        <taxon>Craniata</taxon>
        <taxon>Vertebrata</taxon>
        <taxon>Euteleostomi</taxon>
        <taxon>Mammalia</taxon>
        <taxon>Eutheria</taxon>
        <taxon>Laurasiatheria</taxon>
        <taxon>Eulipotyphla</taxon>
        <taxon>Talpidae</taxon>
        <taxon>Galemys</taxon>
    </lineage>
</organism>
<dbReference type="Pfam" id="PF00001">
    <property type="entry name" value="7tm_1"/>
    <property type="match status" value="1"/>
</dbReference>
<evidence type="ECO:0000313" key="15">
    <source>
        <dbReference type="EMBL" id="KAG8521596.1"/>
    </source>
</evidence>
<keyword evidence="8 15" id="KW-0675">Receptor</keyword>
<dbReference type="PRINTS" id="PR01568">
    <property type="entry name" value="LYMPHOTACTNR"/>
</dbReference>